<organism evidence="2 3">
    <name type="scientific">Novosphingobium clariflavum</name>
    <dbReference type="NCBI Taxonomy" id="2029884"/>
    <lineage>
        <taxon>Bacteria</taxon>
        <taxon>Pseudomonadati</taxon>
        <taxon>Pseudomonadota</taxon>
        <taxon>Alphaproteobacteria</taxon>
        <taxon>Sphingomonadales</taxon>
        <taxon>Sphingomonadaceae</taxon>
        <taxon>Novosphingobium</taxon>
    </lineage>
</organism>
<accession>A0ABV6SDF4</accession>
<dbReference type="RefSeq" id="WP_267219830.1">
    <property type="nucleotide sequence ID" value="NZ_JAPCWC010000005.1"/>
</dbReference>
<dbReference type="Proteomes" id="UP001589858">
    <property type="component" value="Unassembled WGS sequence"/>
</dbReference>
<protein>
    <submittedName>
        <fullName evidence="2">Uncharacterized protein</fullName>
    </submittedName>
</protein>
<evidence type="ECO:0000256" key="1">
    <source>
        <dbReference type="SAM" id="Phobius"/>
    </source>
</evidence>
<keyword evidence="1" id="KW-0472">Membrane</keyword>
<name>A0ABV6SDF4_9SPHN</name>
<keyword evidence="1" id="KW-0812">Transmembrane</keyword>
<proteinExistence type="predicted"/>
<evidence type="ECO:0000313" key="3">
    <source>
        <dbReference type="Proteomes" id="UP001589858"/>
    </source>
</evidence>
<feature type="transmembrane region" description="Helical" evidence="1">
    <location>
        <begin position="6"/>
        <end position="31"/>
    </location>
</feature>
<dbReference type="EMBL" id="JBHLTM010000085">
    <property type="protein sequence ID" value="MFC0687295.1"/>
    <property type="molecule type" value="Genomic_DNA"/>
</dbReference>
<reference evidence="2 3" key="1">
    <citation type="submission" date="2024-09" db="EMBL/GenBank/DDBJ databases">
        <authorList>
            <person name="Sun Q."/>
            <person name="Mori K."/>
        </authorList>
    </citation>
    <scope>NUCLEOTIDE SEQUENCE [LARGE SCALE GENOMIC DNA]</scope>
    <source>
        <strain evidence="2 3">CICC 11035S</strain>
    </source>
</reference>
<keyword evidence="1" id="KW-1133">Transmembrane helix</keyword>
<evidence type="ECO:0000313" key="2">
    <source>
        <dbReference type="EMBL" id="MFC0687295.1"/>
    </source>
</evidence>
<keyword evidence="3" id="KW-1185">Reference proteome</keyword>
<comment type="caution">
    <text evidence="2">The sequence shown here is derived from an EMBL/GenBank/DDBJ whole genome shotgun (WGS) entry which is preliminary data.</text>
</comment>
<gene>
    <name evidence="2" type="ORF">ACFFF8_22155</name>
</gene>
<sequence>MEALAKLITAIAALLGAIAWPLVFLTLVVLYRKQLAAAIERLPGLFDRLRKMKVAGVEAELDALAAMAPDRGGVTADQARAAA</sequence>